<dbReference type="OrthoDB" id="3062192at2759"/>
<organism evidence="1 2">
    <name type="scientific">Piloderma croceum (strain F 1598)</name>
    <dbReference type="NCBI Taxonomy" id="765440"/>
    <lineage>
        <taxon>Eukaryota</taxon>
        <taxon>Fungi</taxon>
        <taxon>Dikarya</taxon>
        <taxon>Basidiomycota</taxon>
        <taxon>Agaricomycotina</taxon>
        <taxon>Agaricomycetes</taxon>
        <taxon>Agaricomycetidae</taxon>
        <taxon>Atheliales</taxon>
        <taxon>Atheliaceae</taxon>
        <taxon>Piloderma</taxon>
    </lineage>
</organism>
<sequence length="397" mass="44826">MNGLLQHYELPFNSVRPPSVISVPTSMPASDTYTIEAGIGTVSGRAIYALGEAALRRIDIIAILNKLRVVKGVFPHGDDTTLPNIETIYDDVLELSRHVFTVFVVNSLGQYSSTRSERICRPGLYSFNFRRQALQMLLAQIGSRQTRHLLLYLVKWPAVEISLFLSEVMACMPSDWLPPDTPATNMHRKLFNTYISSQRQDPPEDHTASPLLDFIVEFAQVNDAACEAVLDSGFLDMLLCMYTCGFTDSMISPSARSQTDSEIDEARDTIFINCSAALLALCRHPDFVAVISTHPVSVLWPKNRQLLSIFGCQRTERYEVWRQLGPMMARRRLQSLSLSRLPMTETDSDMDQVADAWVDLVQFSRGSLYDSQMTQYALELMRQYGYLLTLVSDAQRI</sequence>
<reference evidence="2" key="2">
    <citation type="submission" date="2015-01" db="EMBL/GenBank/DDBJ databases">
        <title>Evolutionary Origins and Diversification of the Mycorrhizal Mutualists.</title>
        <authorList>
            <consortium name="DOE Joint Genome Institute"/>
            <consortium name="Mycorrhizal Genomics Consortium"/>
            <person name="Kohler A."/>
            <person name="Kuo A."/>
            <person name="Nagy L.G."/>
            <person name="Floudas D."/>
            <person name="Copeland A."/>
            <person name="Barry K.W."/>
            <person name="Cichocki N."/>
            <person name="Veneault-Fourrey C."/>
            <person name="LaButti K."/>
            <person name="Lindquist E.A."/>
            <person name="Lipzen A."/>
            <person name="Lundell T."/>
            <person name="Morin E."/>
            <person name="Murat C."/>
            <person name="Riley R."/>
            <person name="Ohm R."/>
            <person name="Sun H."/>
            <person name="Tunlid A."/>
            <person name="Henrissat B."/>
            <person name="Grigoriev I.V."/>
            <person name="Hibbett D.S."/>
            <person name="Martin F."/>
        </authorList>
    </citation>
    <scope>NUCLEOTIDE SEQUENCE [LARGE SCALE GENOMIC DNA]</scope>
    <source>
        <strain evidence="2">F 1598</strain>
    </source>
</reference>
<evidence type="ECO:0000313" key="2">
    <source>
        <dbReference type="Proteomes" id="UP000054166"/>
    </source>
</evidence>
<gene>
    <name evidence="1" type="ORF">PILCRDRAFT_7054</name>
</gene>
<reference evidence="1 2" key="1">
    <citation type="submission" date="2014-04" db="EMBL/GenBank/DDBJ databases">
        <authorList>
            <consortium name="DOE Joint Genome Institute"/>
            <person name="Kuo A."/>
            <person name="Tarkka M."/>
            <person name="Buscot F."/>
            <person name="Kohler A."/>
            <person name="Nagy L.G."/>
            <person name="Floudas D."/>
            <person name="Copeland A."/>
            <person name="Barry K.W."/>
            <person name="Cichocki N."/>
            <person name="Veneault-Fourrey C."/>
            <person name="LaButti K."/>
            <person name="Lindquist E.A."/>
            <person name="Lipzen A."/>
            <person name="Lundell T."/>
            <person name="Morin E."/>
            <person name="Murat C."/>
            <person name="Sun H."/>
            <person name="Tunlid A."/>
            <person name="Henrissat B."/>
            <person name="Grigoriev I.V."/>
            <person name="Hibbett D.S."/>
            <person name="Martin F."/>
            <person name="Nordberg H.P."/>
            <person name="Cantor M.N."/>
            <person name="Hua S.X."/>
        </authorList>
    </citation>
    <scope>NUCLEOTIDE SEQUENCE [LARGE SCALE GENOMIC DNA]</scope>
    <source>
        <strain evidence="1 2">F 1598</strain>
    </source>
</reference>
<dbReference type="HOGENOM" id="CLU_694672_0_0_1"/>
<dbReference type="EMBL" id="KN832990">
    <property type="protein sequence ID" value="KIM83641.1"/>
    <property type="molecule type" value="Genomic_DNA"/>
</dbReference>
<dbReference type="InParanoid" id="A0A0C3FZL1"/>
<dbReference type="Proteomes" id="UP000054166">
    <property type="component" value="Unassembled WGS sequence"/>
</dbReference>
<accession>A0A0C3FZL1</accession>
<dbReference type="AlphaFoldDB" id="A0A0C3FZL1"/>
<proteinExistence type="predicted"/>
<protein>
    <submittedName>
        <fullName evidence="1">Uncharacterized protein</fullName>
    </submittedName>
</protein>
<keyword evidence="2" id="KW-1185">Reference proteome</keyword>
<evidence type="ECO:0000313" key="1">
    <source>
        <dbReference type="EMBL" id="KIM83641.1"/>
    </source>
</evidence>
<name>A0A0C3FZL1_PILCF</name>